<evidence type="ECO:0008006" key="4">
    <source>
        <dbReference type="Google" id="ProtNLM"/>
    </source>
</evidence>
<evidence type="ECO:0000313" key="2">
    <source>
        <dbReference type="EMBL" id="CAL1296129.1"/>
    </source>
</evidence>
<dbReference type="Proteomes" id="UP001497382">
    <property type="component" value="Unassembled WGS sequence"/>
</dbReference>
<dbReference type="EMBL" id="CAXIEN010000389">
    <property type="protein sequence ID" value="CAL1296129.1"/>
    <property type="molecule type" value="Genomic_DNA"/>
</dbReference>
<accession>A0AAV2BKJ5</accession>
<organism evidence="2 3">
    <name type="scientific">Larinioides sclopetarius</name>
    <dbReference type="NCBI Taxonomy" id="280406"/>
    <lineage>
        <taxon>Eukaryota</taxon>
        <taxon>Metazoa</taxon>
        <taxon>Ecdysozoa</taxon>
        <taxon>Arthropoda</taxon>
        <taxon>Chelicerata</taxon>
        <taxon>Arachnida</taxon>
        <taxon>Araneae</taxon>
        <taxon>Araneomorphae</taxon>
        <taxon>Entelegynae</taxon>
        <taxon>Araneoidea</taxon>
        <taxon>Araneidae</taxon>
        <taxon>Larinioides</taxon>
    </lineage>
</organism>
<feature type="compositionally biased region" description="Basic and acidic residues" evidence="1">
    <location>
        <begin position="575"/>
        <end position="584"/>
    </location>
</feature>
<feature type="region of interest" description="Disordered" evidence="1">
    <location>
        <begin position="1290"/>
        <end position="1312"/>
    </location>
</feature>
<protein>
    <recommendedName>
        <fullName evidence="4">C2H2-type domain-containing protein</fullName>
    </recommendedName>
</protein>
<feature type="compositionally biased region" description="Pro residues" evidence="1">
    <location>
        <begin position="1293"/>
        <end position="1312"/>
    </location>
</feature>
<feature type="region of interest" description="Disordered" evidence="1">
    <location>
        <begin position="633"/>
        <end position="660"/>
    </location>
</feature>
<sequence>MNNHPGYPSPGFPPYGQRHQISSDLPIHGSQRLPNLDVQEFSRNERLRPYPNSFRKEISLGYNDLSSIESRQAFSNEEMNSYRHGPRQYRHSRDDIFSGGRLSQIDQRTLLQSAPRTNFLNESLSHSYSGINTLDPKDNSYSHLKQSQAASNFKSELYSNTSRNAFSKEDMPYDNLSSSNALSNMQKFERDFSYQNEQNFSESRSNFSNILSSPFYSKNTSFANSRTFLPEHNPDAGFSQESLSSGAPYFKNHNFKQPDIYEQIGEVQGVLEEQRRVRDNERISLPSSTMPSCDSINVESNNLNNLQPTSNSVSYQMLHEQMNIYQNTIDMKEQSGTPNKTDMSYFDSSQPSDNVFYSEFSTYSQPSVNKTHENKISKILNSRESGHWNNSLESQNACVAPEKMAIDHNSSHKMRSDFMDSGWNETVAATTIATEAMPVMPISSVNNTIPLKVDEEVDKLATKEKTCENFQNYCDENFLPNNKLSNTSNVESNLPLYDESFNNNSLDKQLETSASYLTIPPENLPANEWTGFKSSEDLLNINSESRNYSPNIETSAPTSQLQSSENLCLENSLTEHHETNKEHSSSTNEKFSNEWPGSVPMSLEDNLNKCLEIMKNYSPILIKNDGLKGESLSVENNSNECPGKSQKISPKPVENISSNESSMSAPIPFLNEANDPQSSSSNIIFNAVDGLSKEPVSSDAPSFNSVITSSREISINGSALEHALATLEVKNPVVGLDYIVEDKNSLSMEGRFPFKCKLCNSSIARTLILDHIQGSKHRLRYLKIKDEARYDRIMRQNDQPGDKDVLICKAAAEMEQRFGRGNVVVSLASTFKGVKKVPAVNIHNACHDLTDVDFESTRKPDAMDLKTDNVVKNKKEQVTSTLSESVIKVEDDSSTNLVISCSANLPEQNFSDEKKGLKNIAPDMLEKSVSAEKTSENFKIDKQSDSKCDITVQKQTSQLPDSPMNERFSSGNLSLKRSSSLYADEANKNIKRPHVDWNISTDFSTHTNPEPLSNKDSSTVETTTNSCMFNPLILEQLSKCDISSEAEAGIILKTVDVLLKLLLRYKLKDQSNIDVENLMQSLHNKLPEEIFKILGCLKENISAANTIKEETLTVLSKDDGSSQSDIPNKSTPVSEDVVVKKPILENPILSQNNSTVSNAQALESSKQPAESSKSLVTGTLKNASQPSNSNLLQPPPFFCWPTSSNAATVHGHSSVTASQTVQNDMTWSSAYQANVAYYQQHGFAVPTMYQPYGIPMVPSIPSASMPLVGQVPSVVPPAIIAPLPTASSGTCVPLPPPLPPPPPPSEPPPLPE</sequence>
<evidence type="ECO:0000256" key="1">
    <source>
        <dbReference type="SAM" id="MobiDB-lite"/>
    </source>
</evidence>
<feature type="region of interest" description="Disordered" evidence="1">
    <location>
        <begin position="1155"/>
        <end position="1188"/>
    </location>
</feature>
<reference evidence="2 3" key="1">
    <citation type="submission" date="2024-04" db="EMBL/GenBank/DDBJ databases">
        <authorList>
            <person name="Rising A."/>
            <person name="Reimegard J."/>
            <person name="Sonavane S."/>
            <person name="Akerstrom W."/>
            <person name="Nylinder S."/>
            <person name="Hedman E."/>
            <person name="Kallberg Y."/>
        </authorList>
    </citation>
    <scope>NUCLEOTIDE SEQUENCE [LARGE SCALE GENOMIC DNA]</scope>
</reference>
<keyword evidence="3" id="KW-1185">Reference proteome</keyword>
<name>A0AAV2BKJ5_9ARAC</name>
<feature type="region of interest" description="Disordered" evidence="1">
    <location>
        <begin position="575"/>
        <end position="597"/>
    </location>
</feature>
<comment type="caution">
    <text evidence="2">The sequence shown here is derived from an EMBL/GenBank/DDBJ whole genome shotgun (WGS) entry which is preliminary data.</text>
</comment>
<feature type="region of interest" description="Disordered" evidence="1">
    <location>
        <begin position="545"/>
        <end position="564"/>
    </location>
</feature>
<gene>
    <name evidence="2" type="ORF">LARSCL_LOCUS19641</name>
</gene>
<proteinExistence type="predicted"/>
<evidence type="ECO:0000313" key="3">
    <source>
        <dbReference type="Proteomes" id="UP001497382"/>
    </source>
</evidence>
<feature type="region of interest" description="Disordered" evidence="1">
    <location>
        <begin position="1"/>
        <end position="32"/>
    </location>
</feature>